<evidence type="ECO:0000313" key="1">
    <source>
        <dbReference type="EMBL" id="DAF42935.1"/>
    </source>
</evidence>
<name>A0A8S5RWJ7_9CAUD</name>
<accession>A0A8S5RWJ7</accession>
<sequence>MKGTNKTMNHIVEEEKKDILAPHIEDGYKVIYPNKNVKIELVNIYKKRASQHIKIGLICSGLKLWDRLSTYKKDLFLKPGNFEKGENKLTISRDGAEATFNLERNIFIYDLNNKYFGSEAKFPEKIEYILLKQNFNTTHLRIIIDDKFKTKAAQKHYRIQNEKRKLEEELDLNLS</sequence>
<dbReference type="EMBL" id="BK032497">
    <property type="protein sequence ID" value="DAF42935.1"/>
    <property type="molecule type" value="Genomic_DNA"/>
</dbReference>
<organism evidence="1">
    <name type="scientific">Siphoviridae sp. ctHip2</name>
    <dbReference type="NCBI Taxonomy" id="2827830"/>
    <lineage>
        <taxon>Viruses</taxon>
        <taxon>Duplodnaviria</taxon>
        <taxon>Heunggongvirae</taxon>
        <taxon>Uroviricota</taxon>
        <taxon>Caudoviricetes</taxon>
    </lineage>
</organism>
<proteinExistence type="predicted"/>
<reference evidence="1" key="1">
    <citation type="journal article" date="2021" name="Proc. Natl. Acad. Sci. U.S.A.">
        <title>A Catalog of Tens of Thousands of Viruses from Human Metagenomes Reveals Hidden Associations with Chronic Diseases.</title>
        <authorList>
            <person name="Tisza M.J."/>
            <person name="Buck C.B."/>
        </authorList>
    </citation>
    <scope>NUCLEOTIDE SEQUENCE</scope>
    <source>
        <strain evidence="1">CtHip2</strain>
    </source>
</reference>
<protein>
    <submittedName>
        <fullName evidence="1">Uncharacterized protein</fullName>
    </submittedName>
</protein>